<evidence type="ECO:0000313" key="2">
    <source>
        <dbReference type="Proteomes" id="UP000007813"/>
    </source>
</evidence>
<accession>J3JCY3</accession>
<evidence type="ECO:0000313" key="1">
    <source>
        <dbReference type="EMBL" id="EJN57016.1"/>
    </source>
</evidence>
<sequence length="40" mass="4503">MLPNITAFDYFALWVNDVVSESIHDASSSGCVRITRTRVM</sequence>
<name>J3JCY3_9EURY</name>
<dbReference type="AlphaFoldDB" id="J3JCY3"/>
<gene>
    <name evidence="1" type="ORF">HSB1_44020</name>
</gene>
<comment type="caution">
    <text evidence="1">The sequence shown here is derived from an EMBL/GenBank/DDBJ whole genome shotgun (WGS) entry which is preliminary data.</text>
</comment>
<reference evidence="1 2" key="1">
    <citation type="journal article" date="2012" name="J. Bacteriol.">
        <title>Draft Genome Sequence of the Extremely Halophilic Archaeon Halogranum salarium B-1T.</title>
        <authorList>
            <person name="Kim K.K."/>
            <person name="Lee K.C."/>
            <person name="Lee J.S."/>
        </authorList>
    </citation>
    <scope>NUCLEOTIDE SEQUENCE [LARGE SCALE GENOMIC DNA]</scope>
    <source>
        <strain evidence="1 2">B-1</strain>
    </source>
</reference>
<proteinExistence type="predicted"/>
<organism evidence="1 2">
    <name type="scientific">Halogranum salarium B-1</name>
    <dbReference type="NCBI Taxonomy" id="1210908"/>
    <lineage>
        <taxon>Archaea</taxon>
        <taxon>Methanobacteriati</taxon>
        <taxon>Methanobacteriota</taxon>
        <taxon>Stenosarchaea group</taxon>
        <taxon>Halobacteria</taxon>
        <taxon>Halobacteriales</taxon>
        <taxon>Haloferacaceae</taxon>
    </lineage>
</organism>
<dbReference type="Proteomes" id="UP000007813">
    <property type="component" value="Unassembled WGS sequence"/>
</dbReference>
<protein>
    <submittedName>
        <fullName evidence="1">Uncharacterized protein</fullName>
    </submittedName>
</protein>
<dbReference type="EMBL" id="ALJD01000016">
    <property type="protein sequence ID" value="EJN57016.1"/>
    <property type="molecule type" value="Genomic_DNA"/>
</dbReference>